<keyword evidence="4" id="KW-1133">Transmembrane helix</keyword>
<dbReference type="PANTHER" id="PTHR11360:SF177">
    <property type="entry name" value="RIBOFLAVIN TRANSPORTER MCH5"/>
    <property type="match status" value="1"/>
</dbReference>
<organism evidence="6 7">
    <name type="scientific">[Torrubiella] hemipterigena</name>
    <dbReference type="NCBI Taxonomy" id="1531966"/>
    <lineage>
        <taxon>Eukaryota</taxon>
        <taxon>Fungi</taxon>
        <taxon>Dikarya</taxon>
        <taxon>Ascomycota</taxon>
        <taxon>Pezizomycotina</taxon>
        <taxon>Sordariomycetes</taxon>
        <taxon>Hypocreomycetidae</taxon>
        <taxon>Hypocreales</taxon>
        <taxon>Clavicipitaceae</taxon>
        <taxon>Clavicipitaceae incertae sedis</taxon>
        <taxon>'Torrubiella' clade</taxon>
    </lineage>
</organism>
<evidence type="ECO:0000313" key="6">
    <source>
        <dbReference type="EMBL" id="CEJ93054.1"/>
    </source>
</evidence>
<evidence type="ECO:0000256" key="2">
    <source>
        <dbReference type="ARBA" id="ARBA00006727"/>
    </source>
</evidence>
<dbReference type="EMBL" id="CDHN01000005">
    <property type="protein sequence ID" value="CEJ93054.1"/>
    <property type="molecule type" value="Genomic_DNA"/>
</dbReference>
<dbReference type="PROSITE" id="PS50850">
    <property type="entry name" value="MFS"/>
    <property type="match status" value="1"/>
</dbReference>
<feature type="transmembrane region" description="Helical" evidence="4">
    <location>
        <begin position="250"/>
        <end position="266"/>
    </location>
</feature>
<evidence type="ECO:0000256" key="3">
    <source>
        <dbReference type="SAM" id="MobiDB-lite"/>
    </source>
</evidence>
<gene>
    <name evidence="6" type="ORF">VHEMI08669</name>
</gene>
<dbReference type="GO" id="GO:0016020">
    <property type="term" value="C:membrane"/>
    <property type="evidence" value="ECO:0007669"/>
    <property type="project" value="UniProtKB-SubCell"/>
</dbReference>
<dbReference type="Pfam" id="PF07690">
    <property type="entry name" value="MFS_1"/>
    <property type="match status" value="1"/>
</dbReference>
<dbReference type="PANTHER" id="PTHR11360">
    <property type="entry name" value="MONOCARBOXYLATE TRANSPORTER"/>
    <property type="match status" value="1"/>
</dbReference>
<feature type="transmembrane region" description="Helical" evidence="4">
    <location>
        <begin position="124"/>
        <end position="143"/>
    </location>
</feature>
<feature type="domain" description="Major facilitator superfamily (MFS) profile" evidence="5">
    <location>
        <begin position="85"/>
        <end position="295"/>
    </location>
</feature>
<feature type="transmembrane region" description="Helical" evidence="4">
    <location>
        <begin position="85"/>
        <end position="104"/>
    </location>
</feature>
<feature type="transmembrane region" description="Helical" evidence="4">
    <location>
        <begin position="155"/>
        <end position="173"/>
    </location>
</feature>
<dbReference type="GO" id="GO:0022857">
    <property type="term" value="F:transmembrane transporter activity"/>
    <property type="evidence" value="ECO:0007669"/>
    <property type="project" value="InterPro"/>
</dbReference>
<reference evidence="6 7" key="1">
    <citation type="journal article" date="2015" name="Genome Announc.">
        <title>Draft Genome Sequence and Gene Annotation of the Entomopathogenic Fungus Verticillium hemipterigenum.</title>
        <authorList>
            <person name="Horn F."/>
            <person name="Habel A."/>
            <person name="Scharf D.H."/>
            <person name="Dworschak J."/>
            <person name="Brakhage A.A."/>
            <person name="Guthke R."/>
            <person name="Hertweck C."/>
            <person name="Linde J."/>
        </authorList>
    </citation>
    <scope>NUCLEOTIDE SEQUENCE [LARGE SCALE GENOMIC DNA]</scope>
</reference>
<keyword evidence="4" id="KW-0812">Transmembrane</keyword>
<keyword evidence="7" id="KW-1185">Reference proteome</keyword>
<keyword evidence="4" id="KW-0472">Membrane</keyword>
<dbReference type="InterPro" id="IPR050327">
    <property type="entry name" value="Proton-linked_MCT"/>
</dbReference>
<comment type="similarity">
    <text evidence="2">Belongs to the major facilitator superfamily. Monocarboxylate porter (TC 2.A.1.13) family.</text>
</comment>
<dbReference type="InterPro" id="IPR020846">
    <property type="entry name" value="MFS_dom"/>
</dbReference>
<dbReference type="SUPFAM" id="SSF103473">
    <property type="entry name" value="MFS general substrate transporter"/>
    <property type="match status" value="1"/>
</dbReference>
<feature type="transmembrane region" description="Helical" evidence="4">
    <location>
        <begin position="179"/>
        <end position="199"/>
    </location>
</feature>
<name>A0A0A1TE68_9HYPO</name>
<dbReference type="Gene3D" id="1.20.1250.20">
    <property type="entry name" value="MFS general substrate transporter like domains"/>
    <property type="match status" value="1"/>
</dbReference>
<dbReference type="Proteomes" id="UP000039046">
    <property type="component" value="Unassembled WGS sequence"/>
</dbReference>
<dbReference type="HOGENOM" id="CLU_943941_0_0_1"/>
<dbReference type="InterPro" id="IPR011701">
    <property type="entry name" value="MFS"/>
</dbReference>
<evidence type="ECO:0000256" key="4">
    <source>
        <dbReference type="SAM" id="Phobius"/>
    </source>
</evidence>
<comment type="subcellular location">
    <subcellularLocation>
        <location evidence="1">Membrane</location>
        <topology evidence="1">Multi-pass membrane protein</topology>
    </subcellularLocation>
</comment>
<dbReference type="InterPro" id="IPR036259">
    <property type="entry name" value="MFS_trans_sf"/>
</dbReference>
<proteinExistence type="inferred from homology"/>
<dbReference type="AlphaFoldDB" id="A0A0A1TE68"/>
<accession>A0A0A1TE68</accession>
<sequence length="295" mass="32467">MNELQPVSPHPVQQPDGAQQQTYHHADTLPQINNSEYPKVEADIRSPQVLEEGQQIYDDSDKENATVNEHRQPDHIGVPDGGRRAWLVVFGAFLNFTLAFGLLNSFGTFQARYEKAWPEFNSSVITWIGSVQLFVLFLGGVIVGPAFDKWGARPLMLCGTLCCLISFIGASFSREFYQFLLSQGILFGIGNSLLFYPSTSAISEWFNKKRALALGLAVSGSSVGGVIWPVLLDKLFSTNSANDDGRVHRIIALITIPFLLVSCALVKERKGVAGHDTAGHESKLPQRSYAKAILE</sequence>
<evidence type="ECO:0000313" key="7">
    <source>
        <dbReference type="Proteomes" id="UP000039046"/>
    </source>
</evidence>
<feature type="transmembrane region" description="Helical" evidence="4">
    <location>
        <begin position="211"/>
        <end position="230"/>
    </location>
</feature>
<feature type="region of interest" description="Disordered" evidence="3">
    <location>
        <begin position="1"/>
        <end position="40"/>
    </location>
</feature>
<evidence type="ECO:0000256" key="1">
    <source>
        <dbReference type="ARBA" id="ARBA00004141"/>
    </source>
</evidence>
<protein>
    <recommendedName>
        <fullName evidence="5">Major facilitator superfamily (MFS) profile domain-containing protein</fullName>
    </recommendedName>
</protein>
<evidence type="ECO:0000259" key="5">
    <source>
        <dbReference type="PROSITE" id="PS50850"/>
    </source>
</evidence>